<dbReference type="InterPro" id="IPR008271">
    <property type="entry name" value="Ser/Thr_kinase_AS"/>
</dbReference>
<feature type="domain" description="Gnk2-homologous" evidence="22">
    <location>
        <begin position="29"/>
        <end position="128"/>
    </location>
</feature>
<evidence type="ECO:0000259" key="22">
    <source>
        <dbReference type="PROSITE" id="PS51473"/>
    </source>
</evidence>
<dbReference type="Pfam" id="PF07714">
    <property type="entry name" value="PK_Tyr_Ser-Thr"/>
    <property type="match status" value="1"/>
</dbReference>
<dbReference type="PANTHER" id="PTHR27002">
    <property type="entry name" value="RECEPTOR-LIKE SERINE/THREONINE-PROTEIN KINASE SD1-8"/>
    <property type="match status" value="1"/>
</dbReference>
<evidence type="ECO:0000256" key="7">
    <source>
        <dbReference type="ARBA" id="ARBA00022737"/>
    </source>
</evidence>
<feature type="transmembrane region" description="Helical" evidence="19">
    <location>
        <begin position="266"/>
        <end position="287"/>
    </location>
</feature>
<keyword evidence="10" id="KW-0067">ATP-binding</keyword>
<evidence type="ECO:0000256" key="20">
    <source>
        <dbReference type="SAM" id="SignalP"/>
    </source>
</evidence>
<dbReference type="AlphaFoldDB" id="A0ABD3KRT9"/>
<dbReference type="InterPro" id="IPR001245">
    <property type="entry name" value="Ser-Thr/Tyr_kinase_cat_dom"/>
</dbReference>
<evidence type="ECO:0000256" key="14">
    <source>
        <dbReference type="ARBA" id="ARBA00023170"/>
    </source>
</evidence>
<dbReference type="GO" id="GO:0004674">
    <property type="term" value="F:protein serine/threonine kinase activity"/>
    <property type="evidence" value="ECO:0007669"/>
    <property type="project" value="UniProtKB-KW"/>
</dbReference>
<keyword evidence="9" id="KW-0418">Kinase</keyword>
<dbReference type="Gene3D" id="3.30.200.20">
    <property type="entry name" value="Phosphorylase Kinase, domain 1"/>
    <property type="match status" value="1"/>
</dbReference>
<keyword evidence="15" id="KW-0325">Glycoprotein</keyword>
<accession>A0ABD3KRT9</accession>
<evidence type="ECO:0000256" key="19">
    <source>
        <dbReference type="SAM" id="Phobius"/>
    </source>
</evidence>
<keyword evidence="4" id="KW-0808">Transferase</keyword>
<evidence type="ECO:0000256" key="5">
    <source>
        <dbReference type="ARBA" id="ARBA00022692"/>
    </source>
</evidence>
<dbReference type="SUPFAM" id="SSF56112">
    <property type="entry name" value="Protein kinase-like (PK-like)"/>
    <property type="match status" value="1"/>
</dbReference>
<feature type="region of interest" description="Disordered" evidence="18">
    <location>
        <begin position="296"/>
        <end position="329"/>
    </location>
</feature>
<evidence type="ECO:0000256" key="11">
    <source>
        <dbReference type="ARBA" id="ARBA00022989"/>
    </source>
</evidence>
<reference evidence="23 24" key="1">
    <citation type="submission" date="2024-11" db="EMBL/GenBank/DDBJ databases">
        <title>Chromosome-level genome assembly of Eucalyptus globulus Labill. provides insights into its genome evolution.</title>
        <authorList>
            <person name="Li X."/>
        </authorList>
    </citation>
    <scope>NUCLEOTIDE SEQUENCE [LARGE SCALE GENOMIC DNA]</scope>
    <source>
        <strain evidence="23">CL2024</strain>
        <tissue evidence="23">Fresh tender leaves</tissue>
    </source>
</reference>
<evidence type="ECO:0000256" key="15">
    <source>
        <dbReference type="ARBA" id="ARBA00023180"/>
    </source>
</evidence>
<feature type="domain" description="Protein kinase" evidence="21">
    <location>
        <begin position="349"/>
        <end position="632"/>
    </location>
</feature>
<comment type="catalytic activity">
    <reaction evidence="16">
        <text>L-threonyl-[protein] + ATP = O-phospho-L-threonyl-[protein] + ADP + H(+)</text>
        <dbReference type="Rhea" id="RHEA:46608"/>
        <dbReference type="Rhea" id="RHEA-COMP:11060"/>
        <dbReference type="Rhea" id="RHEA-COMP:11605"/>
        <dbReference type="ChEBI" id="CHEBI:15378"/>
        <dbReference type="ChEBI" id="CHEBI:30013"/>
        <dbReference type="ChEBI" id="CHEBI:30616"/>
        <dbReference type="ChEBI" id="CHEBI:61977"/>
        <dbReference type="ChEBI" id="CHEBI:456216"/>
        <dbReference type="EC" id="2.7.11.1"/>
    </reaction>
</comment>
<evidence type="ECO:0000256" key="3">
    <source>
        <dbReference type="ARBA" id="ARBA00022527"/>
    </source>
</evidence>
<evidence type="ECO:0000256" key="8">
    <source>
        <dbReference type="ARBA" id="ARBA00022741"/>
    </source>
</evidence>
<evidence type="ECO:0000256" key="10">
    <source>
        <dbReference type="ARBA" id="ARBA00022840"/>
    </source>
</evidence>
<evidence type="ECO:0000256" key="1">
    <source>
        <dbReference type="ARBA" id="ARBA00004167"/>
    </source>
</evidence>
<evidence type="ECO:0000256" key="6">
    <source>
        <dbReference type="ARBA" id="ARBA00022729"/>
    </source>
</evidence>
<keyword evidence="6 20" id="KW-0732">Signal</keyword>
<keyword evidence="13" id="KW-1015">Disulfide bond</keyword>
<dbReference type="Pfam" id="PF01657">
    <property type="entry name" value="Stress-antifung"/>
    <property type="match status" value="2"/>
</dbReference>
<evidence type="ECO:0000256" key="18">
    <source>
        <dbReference type="SAM" id="MobiDB-lite"/>
    </source>
</evidence>
<dbReference type="EC" id="2.7.11.1" evidence="2"/>
<keyword evidence="7" id="KW-0677">Repeat</keyword>
<gene>
    <name evidence="23" type="ORF">ACJRO7_017532</name>
</gene>
<keyword evidence="11 19" id="KW-1133">Transmembrane helix</keyword>
<comment type="subcellular location">
    <subcellularLocation>
        <location evidence="1">Membrane</location>
        <topology evidence="1">Single-pass membrane protein</topology>
    </subcellularLocation>
</comment>
<evidence type="ECO:0000259" key="21">
    <source>
        <dbReference type="PROSITE" id="PS50011"/>
    </source>
</evidence>
<dbReference type="SMART" id="SM00220">
    <property type="entry name" value="S_TKc"/>
    <property type="match status" value="1"/>
</dbReference>
<dbReference type="EMBL" id="JBJKBG010000004">
    <property type="protein sequence ID" value="KAL3742067.1"/>
    <property type="molecule type" value="Genomic_DNA"/>
</dbReference>
<evidence type="ECO:0000256" key="4">
    <source>
        <dbReference type="ARBA" id="ARBA00022679"/>
    </source>
</evidence>
<evidence type="ECO:0000256" key="17">
    <source>
        <dbReference type="ARBA" id="ARBA00048679"/>
    </source>
</evidence>
<dbReference type="InterPro" id="IPR038408">
    <property type="entry name" value="GNK2_sf"/>
</dbReference>
<dbReference type="Gene3D" id="1.10.510.10">
    <property type="entry name" value="Transferase(Phosphotransferase) domain 1"/>
    <property type="match status" value="1"/>
</dbReference>
<dbReference type="PROSITE" id="PS50011">
    <property type="entry name" value="PROTEIN_KINASE_DOM"/>
    <property type="match status" value="1"/>
</dbReference>
<dbReference type="CDD" id="cd23509">
    <property type="entry name" value="Gnk2-like"/>
    <property type="match status" value="2"/>
</dbReference>
<dbReference type="GO" id="GO:0016020">
    <property type="term" value="C:membrane"/>
    <property type="evidence" value="ECO:0007669"/>
    <property type="project" value="UniProtKB-SubCell"/>
</dbReference>
<name>A0ABD3KRT9_EUCGL</name>
<dbReference type="InterPro" id="IPR002902">
    <property type="entry name" value="GNK2"/>
</dbReference>
<evidence type="ECO:0000256" key="16">
    <source>
        <dbReference type="ARBA" id="ARBA00047899"/>
    </source>
</evidence>
<evidence type="ECO:0000256" key="2">
    <source>
        <dbReference type="ARBA" id="ARBA00012513"/>
    </source>
</evidence>
<sequence>MSSLDKSMPFLVVLTFVLIKFKPIACQPTYNDHVCLGPSNDTANSTFGSNLAALLDSLSSEAFLNNSFYKNGSNGIFGLFLCRGDVSSSSCQSCIENATQTLPNQCPSNRKAVIWYDECMLQYSDADFFGVVTTYPRVFMWNVQNNTSPNDPDVSALALIYDLAANVPYTSTMYEAHESDRGNVSQQRYGLVQCSRDINSTQCNSCLAQLTEDIKQCCEGKKGWRILSPSCNLRYEDHLFYQQQAASPLPSSSTDKGKGRKNTTKIIAITLSLILVVASLLVSCYYLSRHRKSRQRDGETSEDTLLRSMKDSAHRTSLKERSAPNGYQDESGEIRYFDLPTILTATNKFADTNKLGEGGFGPVYKGKLLDGKEIAVKRLSMRSSQGIEEFKNEVMLIAKLQHRNLVRLLGCCLERGEKLLVYEYLANCSLDVFLFDPVKRSKLDWTKRAHIIRGIARGLMYLHEDSRLKIIHRDLKVSNVLLDDEMNPKISDFGTARIFEGNQIEANTNKIVGTYGYMAPEYAMEGLFSVKSDVYSFGVLLLEILSGRKCSSVFNNCDHGQSLVSSAWLLWNEEKGLELVDANLIGSCPRNKALRLIHISLLCVQEDPSFRPTMSTVVLMLGSESDLPHPKSPPFSIGKSFMLDQSSTDAGTGCLSTDKSSTSASN</sequence>
<dbReference type="PANTHER" id="PTHR27002:SF804">
    <property type="entry name" value="OS02G0710500 PROTEIN"/>
    <property type="match status" value="1"/>
</dbReference>
<dbReference type="GO" id="GO:0005524">
    <property type="term" value="F:ATP binding"/>
    <property type="evidence" value="ECO:0007669"/>
    <property type="project" value="UniProtKB-KW"/>
</dbReference>
<keyword evidence="24" id="KW-1185">Reference proteome</keyword>
<dbReference type="PROSITE" id="PS00108">
    <property type="entry name" value="PROTEIN_KINASE_ST"/>
    <property type="match status" value="1"/>
</dbReference>
<feature type="signal peptide" evidence="20">
    <location>
        <begin position="1"/>
        <end position="26"/>
    </location>
</feature>
<keyword evidence="14" id="KW-0675">Receptor</keyword>
<dbReference type="FunFam" id="1.10.510.10:FF:001697">
    <property type="entry name" value="Uncharacterized protein"/>
    <property type="match status" value="1"/>
</dbReference>
<protein>
    <recommendedName>
        <fullName evidence="2">non-specific serine/threonine protein kinase</fullName>
        <ecNumber evidence="2">2.7.11.1</ecNumber>
    </recommendedName>
</protein>
<keyword evidence="3" id="KW-0723">Serine/threonine-protein kinase</keyword>
<keyword evidence="12 19" id="KW-0472">Membrane</keyword>
<proteinExistence type="predicted"/>
<dbReference type="Gene3D" id="3.30.430.20">
    <property type="entry name" value="Gnk2 domain, C-X8-C-X2-C motif"/>
    <property type="match status" value="2"/>
</dbReference>
<keyword evidence="5 19" id="KW-0812">Transmembrane</keyword>
<evidence type="ECO:0000256" key="13">
    <source>
        <dbReference type="ARBA" id="ARBA00023157"/>
    </source>
</evidence>
<comment type="catalytic activity">
    <reaction evidence="17">
        <text>L-seryl-[protein] + ATP = O-phospho-L-seryl-[protein] + ADP + H(+)</text>
        <dbReference type="Rhea" id="RHEA:17989"/>
        <dbReference type="Rhea" id="RHEA-COMP:9863"/>
        <dbReference type="Rhea" id="RHEA-COMP:11604"/>
        <dbReference type="ChEBI" id="CHEBI:15378"/>
        <dbReference type="ChEBI" id="CHEBI:29999"/>
        <dbReference type="ChEBI" id="CHEBI:30616"/>
        <dbReference type="ChEBI" id="CHEBI:83421"/>
        <dbReference type="ChEBI" id="CHEBI:456216"/>
        <dbReference type="EC" id="2.7.11.1"/>
    </reaction>
</comment>
<evidence type="ECO:0000313" key="23">
    <source>
        <dbReference type="EMBL" id="KAL3742067.1"/>
    </source>
</evidence>
<evidence type="ECO:0000256" key="9">
    <source>
        <dbReference type="ARBA" id="ARBA00022777"/>
    </source>
</evidence>
<dbReference type="PROSITE" id="PS51473">
    <property type="entry name" value="GNK2"/>
    <property type="match status" value="2"/>
</dbReference>
<dbReference type="CDD" id="cd14066">
    <property type="entry name" value="STKc_IRAK"/>
    <property type="match status" value="1"/>
</dbReference>
<dbReference type="InterPro" id="IPR000719">
    <property type="entry name" value="Prot_kinase_dom"/>
</dbReference>
<evidence type="ECO:0000313" key="24">
    <source>
        <dbReference type="Proteomes" id="UP001634007"/>
    </source>
</evidence>
<feature type="domain" description="Gnk2-homologous" evidence="22">
    <location>
        <begin position="134"/>
        <end position="240"/>
    </location>
</feature>
<evidence type="ECO:0000256" key="12">
    <source>
        <dbReference type="ARBA" id="ARBA00023136"/>
    </source>
</evidence>
<dbReference type="Proteomes" id="UP001634007">
    <property type="component" value="Unassembled WGS sequence"/>
</dbReference>
<dbReference type="FunFam" id="3.30.200.20:FF:000195">
    <property type="entry name" value="G-type lectin S-receptor-like serine/threonine-protein kinase"/>
    <property type="match status" value="1"/>
</dbReference>
<feature type="compositionally biased region" description="Basic and acidic residues" evidence="18">
    <location>
        <begin position="296"/>
        <end position="322"/>
    </location>
</feature>
<feature type="chain" id="PRO_5044803991" description="non-specific serine/threonine protein kinase" evidence="20">
    <location>
        <begin position="27"/>
        <end position="666"/>
    </location>
</feature>
<organism evidence="23 24">
    <name type="scientific">Eucalyptus globulus</name>
    <name type="common">Tasmanian blue gum</name>
    <dbReference type="NCBI Taxonomy" id="34317"/>
    <lineage>
        <taxon>Eukaryota</taxon>
        <taxon>Viridiplantae</taxon>
        <taxon>Streptophyta</taxon>
        <taxon>Embryophyta</taxon>
        <taxon>Tracheophyta</taxon>
        <taxon>Spermatophyta</taxon>
        <taxon>Magnoliopsida</taxon>
        <taxon>eudicotyledons</taxon>
        <taxon>Gunneridae</taxon>
        <taxon>Pentapetalae</taxon>
        <taxon>rosids</taxon>
        <taxon>malvids</taxon>
        <taxon>Myrtales</taxon>
        <taxon>Myrtaceae</taxon>
        <taxon>Myrtoideae</taxon>
        <taxon>Eucalypteae</taxon>
        <taxon>Eucalyptus</taxon>
    </lineage>
</organism>
<keyword evidence="8" id="KW-0547">Nucleotide-binding</keyword>
<dbReference type="InterPro" id="IPR011009">
    <property type="entry name" value="Kinase-like_dom_sf"/>
</dbReference>
<comment type="caution">
    <text evidence="23">The sequence shown here is derived from an EMBL/GenBank/DDBJ whole genome shotgun (WGS) entry which is preliminary data.</text>
</comment>